<evidence type="ECO:0000256" key="2">
    <source>
        <dbReference type="ARBA" id="ARBA00022475"/>
    </source>
</evidence>
<evidence type="ECO:0000256" key="6">
    <source>
        <dbReference type="SAM" id="Coils"/>
    </source>
</evidence>
<evidence type="ECO:0000256" key="5">
    <source>
        <dbReference type="ARBA" id="ARBA00023136"/>
    </source>
</evidence>
<dbReference type="PANTHER" id="PTHR32309:SF31">
    <property type="entry name" value="CAPSULAR EXOPOLYSACCHARIDE FAMILY"/>
    <property type="match status" value="1"/>
</dbReference>
<keyword evidence="4 7" id="KW-1133">Transmembrane helix</keyword>
<comment type="subcellular location">
    <subcellularLocation>
        <location evidence="1">Cell membrane</location>
        <topology evidence="1">Multi-pass membrane protein</topology>
    </subcellularLocation>
</comment>
<sequence length="601" mass="72041">MEDNSLKKFFNKYFNIFKRNYKLFLILFLSFYAFMFLYYKNTRKFWEASQTMVLKNNEVDLSNNSSLSLLGLGEGNSAIDDEANIIKSDYVIKKTIEDLKLIKYLNDNRTFIEKLKGVEYKERNTIEYIRGIIEAAKIPNTVNYFEIKVRFFNDVYAYKIVKDLYKYYNEYSIILEDKKMENKIKKMEEEFNKISIDFESINQKIIKFQVDNKILDTFEKDNLTKQYFEVYSKLFEIEKTKIEKQLEKNNIEKNIKNMNPELQNVMLYNSNFSGIKDLKSTITKQKLELEILKINSPNSPKINELETSINVYENNLKNKISTITKNKINLLAVIDKNKYNQYVEDLTFLENVDILKEVNQNLLKVINEKIQKRTPLYIEYFELLKQKNFLQYKYNAYLETIEKYKLNKNIKESKFVIVNEAFIPPYSVYPSKKRTLILSIFISVFFAYLIIYLKDSFSKKIKYTSTLEELYNEDYIILNNSVDKLVSEIISKDYISIGCVIKNSELKNMFKEEMIKNKFNLFTIQKEDSYAIKLEKYREFISKKNKVFIIFDNFNNDYNLLKDEFDKILVIANEMNKDFFENQVNKKHLIVFWKDKKNGKY</sequence>
<name>A0A7G1G836_9BACT</name>
<keyword evidence="6" id="KW-0175">Coiled coil</keyword>
<keyword evidence="3 7" id="KW-0812">Transmembrane</keyword>
<feature type="coiled-coil region" evidence="6">
    <location>
        <begin position="177"/>
        <end position="204"/>
    </location>
</feature>
<protein>
    <recommendedName>
        <fullName evidence="8">Polysaccharide chain length determinant N-terminal domain-containing protein</fullName>
    </recommendedName>
</protein>
<dbReference type="KEGG" id="ocy:OSSY52_03230"/>
<dbReference type="AlphaFoldDB" id="A0A7G1G836"/>
<dbReference type="InParanoid" id="A0A7G1G836"/>
<dbReference type="PANTHER" id="PTHR32309">
    <property type="entry name" value="TYROSINE-PROTEIN KINASE"/>
    <property type="match status" value="1"/>
</dbReference>
<gene>
    <name evidence="9" type="ORF">OSSY52_03230</name>
</gene>
<dbReference type="RefSeq" id="WP_190615308.1">
    <property type="nucleotide sequence ID" value="NZ_AP018712.1"/>
</dbReference>
<accession>A0A7G1G836</accession>
<feature type="transmembrane region" description="Helical" evidence="7">
    <location>
        <begin position="435"/>
        <end position="453"/>
    </location>
</feature>
<proteinExistence type="predicted"/>
<dbReference type="GO" id="GO:0005886">
    <property type="term" value="C:plasma membrane"/>
    <property type="evidence" value="ECO:0007669"/>
    <property type="project" value="UniProtKB-SubCell"/>
</dbReference>
<organism evidence="9 10">
    <name type="scientific">Tepiditoga spiralis</name>
    <dbReference type="NCBI Taxonomy" id="2108365"/>
    <lineage>
        <taxon>Bacteria</taxon>
        <taxon>Thermotogati</taxon>
        <taxon>Thermotogota</taxon>
        <taxon>Thermotogae</taxon>
        <taxon>Petrotogales</taxon>
        <taxon>Petrotogaceae</taxon>
        <taxon>Tepiditoga</taxon>
    </lineage>
</organism>
<feature type="transmembrane region" description="Helical" evidence="7">
    <location>
        <begin position="21"/>
        <end position="39"/>
    </location>
</feature>
<dbReference type="Pfam" id="PF02706">
    <property type="entry name" value="Wzz"/>
    <property type="match status" value="1"/>
</dbReference>
<dbReference type="EMBL" id="AP018712">
    <property type="protein sequence ID" value="BBE30182.1"/>
    <property type="molecule type" value="Genomic_DNA"/>
</dbReference>
<evidence type="ECO:0000256" key="1">
    <source>
        <dbReference type="ARBA" id="ARBA00004651"/>
    </source>
</evidence>
<keyword evidence="2" id="KW-1003">Cell membrane</keyword>
<feature type="domain" description="Polysaccharide chain length determinant N-terminal" evidence="8">
    <location>
        <begin position="12"/>
        <end position="99"/>
    </location>
</feature>
<dbReference type="InterPro" id="IPR050445">
    <property type="entry name" value="Bact_polysacc_biosynth/exp"/>
</dbReference>
<keyword evidence="5 7" id="KW-0472">Membrane</keyword>
<dbReference type="InterPro" id="IPR003856">
    <property type="entry name" value="LPS_length_determ_N"/>
</dbReference>
<keyword evidence="10" id="KW-1185">Reference proteome</keyword>
<reference evidence="9 10" key="1">
    <citation type="submission" date="2018-06" db="EMBL/GenBank/DDBJ databases">
        <title>Genome sequencing of Oceanotoga sp. sy52.</title>
        <authorList>
            <person name="Mori K."/>
        </authorList>
    </citation>
    <scope>NUCLEOTIDE SEQUENCE [LARGE SCALE GENOMIC DNA]</scope>
    <source>
        <strain evidence="10">sy52</strain>
    </source>
</reference>
<evidence type="ECO:0000256" key="4">
    <source>
        <dbReference type="ARBA" id="ARBA00022989"/>
    </source>
</evidence>
<dbReference type="Proteomes" id="UP000516361">
    <property type="component" value="Chromosome"/>
</dbReference>
<evidence type="ECO:0000313" key="9">
    <source>
        <dbReference type="EMBL" id="BBE30182.1"/>
    </source>
</evidence>
<evidence type="ECO:0000256" key="3">
    <source>
        <dbReference type="ARBA" id="ARBA00022692"/>
    </source>
</evidence>
<feature type="coiled-coil region" evidence="6">
    <location>
        <begin position="275"/>
        <end position="322"/>
    </location>
</feature>
<evidence type="ECO:0000313" key="10">
    <source>
        <dbReference type="Proteomes" id="UP000516361"/>
    </source>
</evidence>
<evidence type="ECO:0000256" key="7">
    <source>
        <dbReference type="SAM" id="Phobius"/>
    </source>
</evidence>
<evidence type="ECO:0000259" key="8">
    <source>
        <dbReference type="Pfam" id="PF02706"/>
    </source>
</evidence>